<name>X0ZZ95_9ZZZZ</name>
<feature type="transmembrane region" description="Helical" evidence="1">
    <location>
        <begin position="6"/>
        <end position="28"/>
    </location>
</feature>
<dbReference type="AlphaFoldDB" id="X0ZZ95"/>
<gene>
    <name evidence="2" type="ORF">S01H4_34711</name>
</gene>
<keyword evidence="1" id="KW-0812">Transmembrane</keyword>
<sequence length="40" mass="4622">GNLEVIFTIILSISIIYTIILSMSIMIYEKKIESKGRDQF</sequence>
<protein>
    <submittedName>
        <fullName evidence="2">Uncharacterized protein</fullName>
    </submittedName>
</protein>
<proteinExistence type="predicted"/>
<dbReference type="EMBL" id="BART01018383">
    <property type="protein sequence ID" value="GAG74879.1"/>
    <property type="molecule type" value="Genomic_DNA"/>
</dbReference>
<evidence type="ECO:0000256" key="1">
    <source>
        <dbReference type="SAM" id="Phobius"/>
    </source>
</evidence>
<evidence type="ECO:0000313" key="2">
    <source>
        <dbReference type="EMBL" id="GAG74879.1"/>
    </source>
</evidence>
<accession>X0ZZ95</accession>
<keyword evidence="1" id="KW-0472">Membrane</keyword>
<reference evidence="2" key="1">
    <citation type="journal article" date="2014" name="Front. Microbiol.">
        <title>High frequency of phylogenetically diverse reductive dehalogenase-homologous genes in deep subseafloor sedimentary metagenomes.</title>
        <authorList>
            <person name="Kawai M."/>
            <person name="Futagami T."/>
            <person name="Toyoda A."/>
            <person name="Takaki Y."/>
            <person name="Nishi S."/>
            <person name="Hori S."/>
            <person name="Arai W."/>
            <person name="Tsubouchi T."/>
            <person name="Morono Y."/>
            <person name="Uchiyama I."/>
            <person name="Ito T."/>
            <person name="Fujiyama A."/>
            <person name="Inagaki F."/>
            <person name="Takami H."/>
        </authorList>
    </citation>
    <scope>NUCLEOTIDE SEQUENCE</scope>
    <source>
        <strain evidence="2">Expedition CK06-06</strain>
    </source>
</reference>
<feature type="non-terminal residue" evidence="2">
    <location>
        <position position="1"/>
    </location>
</feature>
<keyword evidence="1" id="KW-1133">Transmembrane helix</keyword>
<comment type="caution">
    <text evidence="2">The sequence shown here is derived from an EMBL/GenBank/DDBJ whole genome shotgun (WGS) entry which is preliminary data.</text>
</comment>
<organism evidence="2">
    <name type="scientific">marine sediment metagenome</name>
    <dbReference type="NCBI Taxonomy" id="412755"/>
    <lineage>
        <taxon>unclassified sequences</taxon>
        <taxon>metagenomes</taxon>
        <taxon>ecological metagenomes</taxon>
    </lineage>
</organism>